<comment type="caution">
    <text evidence="2">The sequence shown here is derived from an EMBL/GenBank/DDBJ whole genome shotgun (WGS) entry which is preliminary data.</text>
</comment>
<gene>
    <name evidence="2" type="ORF">CTEN210_05329</name>
</gene>
<feature type="compositionally biased region" description="Polar residues" evidence="1">
    <location>
        <begin position="17"/>
        <end position="26"/>
    </location>
</feature>
<feature type="compositionally biased region" description="Basic and acidic residues" evidence="1">
    <location>
        <begin position="42"/>
        <end position="75"/>
    </location>
</feature>
<name>A0AAD3CNC2_9STRA</name>
<evidence type="ECO:0000256" key="1">
    <source>
        <dbReference type="SAM" id="MobiDB-lite"/>
    </source>
</evidence>
<evidence type="ECO:0000313" key="2">
    <source>
        <dbReference type="EMBL" id="GFH48853.1"/>
    </source>
</evidence>
<sequence>MSSPNKLKSSRKRSRSNITPPSSDIGTTRTTKKATTSTKKKTKEEAAEKKHQQKEKTAARKEAAKARRAELEKDEKYQKVAKELERLKLAPVKGQECIRKQIRNIAKLTPYETKYGEDSEYKDLSIMDNIIHSFATKVDFEKALSIILLHFPILDIIKTLLEKSNTGGNCFEAASMNTLFKHIMLTLKANELLSEGFDLNDFNMLLFNINPIKSKAQTFNDIPATDDYEKVFKNLPEDCKPKEFKNEKDYAQF</sequence>
<protein>
    <submittedName>
        <fullName evidence="2">Uncharacterized protein</fullName>
    </submittedName>
</protein>
<accession>A0AAD3CNC2</accession>
<dbReference type="AlphaFoldDB" id="A0AAD3CNC2"/>
<feature type="region of interest" description="Disordered" evidence="1">
    <location>
        <begin position="1"/>
        <end position="75"/>
    </location>
</feature>
<proteinExistence type="predicted"/>
<evidence type="ECO:0000313" key="3">
    <source>
        <dbReference type="Proteomes" id="UP001054902"/>
    </source>
</evidence>
<reference evidence="2 3" key="1">
    <citation type="journal article" date="2021" name="Sci. Rep.">
        <title>The genome of the diatom Chaetoceros tenuissimus carries an ancient integrated fragment of an extant virus.</title>
        <authorList>
            <person name="Hongo Y."/>
            <person name="Kimura K."/>
            <person name="Takaki Y."/>
            <person name="Yoshida Y."/>
            <person name="Baba S."/>
            <person name="Kobayashi G."/>
            <person name="Nagasaki K."/>
            <person name="Hano T."/>
            <person name="Tomaru Y."/>
        </authorList>
    </citation>
    <scope>NUCLEOTIDE SEQUENCE [LARGE SCALE GENOMIC DNA]</scope>
    <source>
        <strain evidence="2 3">NIES-3715</strain>
    </source>
</reference>
<dbReference type="EMBL" id="BLLK01000029">
    <property type="protein sequence ID" value="GFH48853.1"/>
    <property type="molecule type" value="Genomic_DNA"/>
</dbReference>
<dbReference type="Proteomes" id="UP001054902">
    <property type="component" value="Unassembled WGS sequence"/>
</dbReference>
<feature type="compositionally biased region" description="Low complexity" evidence="1">
    <location>
        <begin position="27"/>
        <end position="37"/>
    </location>
</feature>
<keyword evidence="3" id="KW-1185">Reference proteome</keyword>
<organism evidence="2 3">
    <name type="scientific">Chaetoceros tenuissimus</name>
    <dbReference type="NCBI Taxonomy" id="426638"/>
    <lineage>
        <taxon>Eukaryota</taxon>
        <taxon>Sar</taxon>
        <taxon>Stramenopiles</taxon>
        <taxon>Ochrophyta</taxon>
        <taxon>Bacillariophyta</taxon>
        <taxon>Coscinodiscophyceae</taxon>
        <taxon>Chaetocerotophycidae</taxon>
        <taxon>Chaetocerotales</taxon>
        <taxon>Chaetocerotaceae</taxon>
        <taxon>Chaetoceros</taxon>
    </lineage>
</organism>